<dbReference type="EMBL" id="PPSW01000025">
    <property type="protein sequence ID" value="TLX46155.1"/>
    <property type="molecule type" value="Genomic_DNA"/>
</dbReference>
<keyword evidence="1" id="KW-0472">Membrane</keyword>
<dbReference type="OrthoDB" id="6268604at2"/>
<dbReference type="AlphaFoldDB" id="A0A0S2K1A0"/>
<dbReference type="Proteomes" id="UP000309186">
    <property type="component" value="Unassembled WGS sequence"/>
</dbReference>
<evidence type="ECO:0000313" key="5">
    <source>
        <dbReference type="Proteomes" id="UP000309186"/>
    </source>
</evidence>
<keyword evidence="1" id="KW-1133">Transmembrane helix</keyword>
<evidence type="ECO:0000313" key="4">
    <source>
        <dbReference type="Proteomes" id="UP000061457"/>
    </source>
</evidence>
<accession>A0A0S2K1A0</accession>
<evidence type="ECO:0000256" key="1">
    <source>
        <dbReference type="SAM" id="Phobius"/>
    </source>
</evidence>
<feature type="transmembrane region" description="Helical" evidence="1">
    <location>
        <begin position="6"/>
        <end position="24"/>
    </location>
</feature>
<reference evidence="3 5" key="3">
    <citation type="submission" date="2018-01" db="EMBL/GenBank/DDBJ databases">
        <title>Co-occurrence of chitin degradation, pigmentation and bioactivity in marine Pseudoalteromonas.</title>
        <authorList>
            <person name="Paulsen S."/>
            <person name="Gram L."/>
            <person name="Machado H."/>
        </authorList>
    </citation>
    <scope>NUCLEOTIDE SEQUENCE [LARGE SCALE GENOMIC DNA]</scope>
    <source>
        <strain evidence="3 5">S3663</strain>
    </source>
</reference>
<gene>
    <name evidence="3" type="ORF">C1E24_15445</name>
    <name evidence="2" type="ORF">PP2015_1351</name>
</gene>
<reference evidence="2" key="1">
    <citation type="submission" date="2015-11" db="EMBL/GenBank/DDBJ databases">
        <authorList>
            <person name="Zhang Y."/>
            <person name="Guo Z."/>
        </authorList>
    </citation>
    <scope>NUCLEOTIDE SEQUENCE [LARGE SCALE GENOMIC DNA]</scope>
    <source>
        <strain evidence="2">KCTC 12086</strain>
    </source>
</reference>
<dbReference type="KEGG" id="pphe:PP2015_1351"/>
<dbReference type="EMBL" id="CP013187">
    <property type="protein sequence ID" value="ALO41860.1"/>
    <property type="molecule type" value="Genomic_DNA"/>
</dbReference>
<sequence length="76" mass="8594">MSGTTMIVMIVFICVGLGMVGEWVKRYLAFKEKALKHSGDSEQMRKELAALKSRVETLEKIVTDEGYQLDKKISNL</sequence>
<proteinExistence type="predicted"/>
<evidence type="ECO:0000313" key="2">
    <source>
        <dbReference type="EMBL" id="ALO41860.1"/>
    </source>
</evidence>
<dbReference type="RefSeq" id="WP_058029561.1">
    <property type="nucleotide sequence ID" value="NZ_CP013187.1"/>
</dbReference>
<organism evidence="2 4">
    <name type="scientific">Pseudoalteromonas phenolica</name>
    <dbReference type="NCBI Taxonomy" id="161398"/>
    <lineage>
        <taxon>Bacteria</taxon>
        <taxon>Pseudomonadati</taxon>
        <taxon>Pseudomonadota</taxon>
        <taxon>Gammaproteobacteria</taxon>
        <taxon>Alteromonadales</taxon>
        <taxon>Pseudoalteromonadaceae</taxon>
        <taxon>Pseudoalteromonas</taxon>
    </lineage>
</organism>
<evidence type="ECO:0008006" key="6">
    <source>
        <dbReference type="Google" id="ProtNLM"/>
    </source>
</evidence>
<reference evidence="4" key="2">
    <citation type="submission" date="2015-11" db="EMBL/GenBank/DDBJ databases">
        <authorList>
            <person name="Kim K.M."/>
        </authorList>
    </citation>
    <scope>NUCLEOTIDE SEQUENCE [LARGE SCALE GENOMIC DNA]</scope>
    <source>
        <strain evidence="4">KCTC 12086</strain>
    </source>
</reference>
<dbReference type="Proteomes" id="UP000061457">
    <property type="component" value="Chromosome I"/>
</dbReference>
<protein>
    <recommendedName>
        <fullName evidence="6">Phage shock protein B</fullName>
    </recommendedName>
</protein>
<keyword evidence="4" id="KW-1185">Reference proteome</keyword>
<evidence type="ECO:0000313" key="3">
    <source>
        <dbReference type="EMBL" id="TLX46155.1"/>
    </source>
</evidence>
<name>A0A0S2K1A0_9GAMM</name>
<keyword evidence="1" id="KW-0812">Transmembrane</keyword>
<dbReference type="PATRIC" id="fig|161398.10.peg.1375"/>